<gene>
    <name evidence="12" type="ORF">GCM10007392_20020</name>
</gene>
<feature type="transmembrane region" description="Helical" evidence="10">
    <location>
        <begin position="216"/>
        <end position="236"/>
    </location>
</feature>
<evidence type="ECO:0000256" key="4">
    <source>
        <dbReference type="ARBA" id="ARBA00022692"/>
    </source>
</evidence>
<evidence type="ECO:0000256" key="5">
    <source>
        <dbReference type="ARBA" id="ARBA00022989"/>
    </source>
</evidence>
<comment type="similarity">
    <text evidence="2">Belongs to the complex I subunit 4 family.</text>
</comment>
<feature type="transmembrane region" description="Helical" evidence="10">
    <location>
        <begin position="168"/>
        <end position="196"/>
    </location>
</feature>
<dbReference type="NCBIfam" id="TIGR01972">
    <property type="entry name" value="NDH_I_M"/>
    <property type="match status" value="1"/>
</dbReference>
<evidence type="ECO:0000256" key="1">
    <source>
        <dbReference type="ARBA" id="ARBA00004127"/>
    </source>
</evidence>
<feature type="transmembrane region" description="Helical" evidence="10">
    <location>
        <begin position="459"/>
        <end position="476"/>
    </location>
</feature>
<feature type="transmembrane region" description="Helical" evidence="10">
    <location>
        <begin position="138"/>
        <end position="156"/>
    </location>
</feature>
<dbReference type="PRINTS" id="PR01437">
    <property type="entry name" value="NUOXDRDTASE4"/>
</dbReference>
<feature type="transmembrane region" description="Helical" evidence="10">
    <location>
        <begin position="30"/>
        <end position="49"/>
    </location>
</feature>
<accession>A0A918K8B6</accession>
<dbReference type="GO" id="GO:0012505">
    <property type="term" value="C:endomembrane system"/>
    <property type="evidence" value="ECO:0007669"/>
    <property type="project" value="UniProtKB-SubCell"/>
</dbReference>
<evidence type="ECO:0000256" key="7">
    <source>
        <dbReference type="ARBA" id="ARBA00031584"/>
    </source>
</evidence>
<feature type="transmembrane region" description="Helical" evidence="10">
    <location>
        <begin position="69"/>
        <end position="101"/>
    </location>
</feature>
<dbReference type="GO" id="GO:0003954">
    <property type="term" value="F:NADH dehydrogenase activity"/>
    <property type="evidence" value="ECO:0007669"/>
    <property type="project" value="TreeGrafter"/>
</dbReference>
<dbReference type="AlphaFoldDB" id="A0A918K8B6"/>
<dbReference type="EMBL" id="BMXR01000004">
    <property type="protein sequence ID" value="GGX52632.1"/>
    <property type="molecule type" value="Genomic_DNA"/>
</dbReference>
<dbReference type="RefSeq" id="WP_189608393.1">
    <property type="nucleotide sequence ID" value="NZ_BMXR01000004.1"/>
</dbReference>
<keyword evidence="5 10" id="KW-1133">Transmembrane helix</keyword>
<feature type="transmembrane region" description="Helical" evidence="10">
    <location>
        <begin position="312"/>
        <end position="330"/>
    </location>
</feature>
<evidence type="ECO:0000256" key="10">
    <source>
        <dbReference type="SAM" id="Phobius"/>
    </source>
</evidence>
<dbReference type="GO" id="GO:0015990">
    <property type="term" value="P:electron transport coupled proton transport"/>
    <property type="evidence" value="ECO:0007669"/>
    <property type="project" value="TreeGrafter"/>
</dbReference>
<dbReference type="NCBIfam" id="NF004498">
    <property type="entry name" value="PRK05846.1-1"/>
    <property type="match status" value="1"/>
</dbReference>
<proteinExistence type="inferred from homology"/>
<keyword evidence="13" id="KW-1185">Reference proteome</keyword>
<reference evidence="12" key="1">
    <citation type="journal article" date="2014" name="Int. J. Syst. Evol. Microbiol.">
        <title>Complete genome sequence of Corynebacterium casei LMG S-19264T (=DSM 44701T), isolated from a smear-ripened cheese.</title>
        <authorList>
            <consortium name="US DOE Joint Genome Institute (JGI-PGF)"/>
            <person name="Walter F."/>
            <person name="Albersmeier A."/>
            <person name="Kalinowski J."/>
            <person name="Ruckert C."/>
        </authorList>
    </citation>
    <scope>NUCLEOTIDE SEQUENCE</scope>
    <source>
        <strain evidence="12">KCTC 22169</strain>
    </source>
</reference>
<comment type="caution">
    <text evidence="12">The sequence shown here is derived from an EMBL/GenBank/DDBJ whole genome shotgun (WGS) entry which is preliminary data.</text>
</comment>
<feature type="domain" description="NADH:quinone oxidoreductase/Mrp antiporter transmembrane" evidence="11">
    <location>
        <begin position="131"/>
        <end position="423"/>
    </location>
</feature>
<evidence type="ECO:0000256" key="3">
    <source>
        <dbReference type="ARBA" id="ARBA00019906"/>
    </source>
</evidence>
<dbReference type="PANTHER" id="PTHR43507">
    <property type="entry name" value="NADH-UBIQUINONE OXIDOREDUCTASE CHAIN 4"/>
    <property type="match status" value="1"/>
</dbReference>
<feature type="transmembrane region" description="Helical" evidence="10">
    <location>
        <begin position="113"/>
        <end position="132"/>
    </location>
</feature>
<feature type="transmembrane region" description="Helical" evidence="10">
    <location>
        <begin position="416"/>
        <end position="438"/>
    </location>
</feature>
<dbReference type="InterPro" id="IPR003918">
    <property type="entry name" value="NADH_UbQ_OxRdtase"/>
</dbReference>
<protein>
    <recommendedName>
        <fullName evidence="3">NADH-quinone oxidoreductase subunit M</fullName>
    </recommendedName>
    <alternativeName>
        <fullName evidence="7">NADH dehydrogenase I subunit M</fullName>
    </alternativeName>
    <alternativeName>
        <fullName evidence="8">NDH-1 subunit M</fullName>
    </alternativeName>
</protein>
<dbReference type="Pfam" id="PF00361">
    <property type="entry name" value="Proton_antipo_M"/>
    <property type="match status" value="1"/>
</dbReference>
<comment type="subcellular location">
    <subcellularLocation>
        <location evidence="1">Endomembrane system</location>
        <topology evidence="1">Multi-pass membrane protein</topology>
    </subcellularLocation>
    <subcellularLocation>
        <location evidence="9">Membrane</location>
        <topology evidence="9">Multi-pass membrane protein</topology>
    </subcellularLocation>
</comment>
<name>A0A918K8B6_9GAMM</name>
<evidence type="ECO:0000256" key="2">
    <source>
        <dbReference type="ARBA" id="ARBA00009025"/>
    </source>
</evidence>
<dbReference type="InterPro" id="IPR001750">
    <property type="entry name" value="ND/Mrp_TM"/>
</dbReference>
<dbReference type="GO" id="GO:0048039">
    <property type="term" value="F:ubiquinone binding"/>
    <property type="evidence" value="ECO:0007669"/>
    <property type="project" value="TreeGrafter"/>
</dbReference>
<dbReference type="GO" id="GO:0016020">
    <property type="term" value="C:membrane"/>
    <property type="evidence" value="ECO:0007669"/>
    <property type="project" value="UniProtKB-SubCell"/>
</dbReference>
<dbReference type="PANTHER" id="PTHR43507:SF1">
    <property type="entry name" value="NADH-UBIQUINONE OXIDOREDUCTASE CHAIN 4"/>
    <property type="match status" value="1"/>
</dbReference>
<feature type="transmembrane region" description="Helical" evidence="10">
    <location>
        <begin position="6"/>
        <end position="23"/>
    </location>
</feature>
<dbReference type="InterPro" id="IPR010227">
    <property type="entry name" value="NADH_Q_OxRdtase_chainM/4"/>
</dbReference>
<reference evidence="12" key="2">
    <citation type="submission" date="2020-09" db="EMBL/GenBank/DDBJ databases">
        <authorList>
            <person name="Sun Q."/>
            <person name="Kim S."/>
        </authorList>
    </citation>
    <scope>NUCLEOTIDE SEQUENCE</scope>
    <source>
        <strain evidence="12">KCTC 22169</strain>
    </source>
</reference>
<feature type="transmembrane region" description="Helical" evidence="10">
    <location>
        <begin position="257"/>
        <end position="278"/>
    </location>
</feature>
<dbReference type="Proteomes" id="UP000626148">
    <property type="component" value="Unassembled WGS sequence"/>
</dbReference>
<evidence type="ECO:0000313" key="13">
    <source>
        <dbReference type="Proteomes" id="UP000626148"/>
    </source>
</evidence>
<dbReference type="GO" id="GO:0042773">
    <property type="term" value="P:ATP synthesis coupled electron transport"/>
    <property type="evidence" value="ECO:0007669"/>
    <property type="project" value="InterPro"/>
</dbReference>
<sequence length="511" mass="55849">MTLLWLILIPFIGGLLSWQAERWGEQIPRWIALLTMVLVMVLTLGLWWTRDFNLPGDTATWALEWQRAWIPRFGISIHLALDGLSLVLIALTGFLGVLAVLCSWREINRRIGFFHLNLLWILGGVVGVFLAIDLFLFFLFWEMMLVPMFFLIALWGHSGSAGRTRIRAAIKFFIYTQASGLMMLVAILGLVFAHQAQTGSYSFSYEALLGTELSEPLANILMLGFFVAFAVKLPVVPFHGWLPDAHAQAPTAGSVDLAGILLKTAAYGLLRFALPFFPEASQNFAPVAMALGVVGVFYGAILACGQNDIKRLIAYTSISHMGFVLIGIYAGTPLALQGVIVLMVAHAFSAAALFILSGQLYERLHTRDMRKMGGLWGRLGSLPAFSLCFVAASLGLPGTANFVGEFMVLFGSFPVAPVMVVIACGGLVLAAVYSLFLMQRVHFGPPEDDSRLGGLDKREFAMMLFTLALVFWVGLYPQPLLDTTESVTNAVSVVFNETPSDRVAELAGGGR</sequence>
<evidence type="ECO:0000259" key="11">
    <source>
        <dbReference type="Pfam" id="PF00361"/>
    </source>
</evidence>
<feature type="transmembrane region" description="Helical" evidence="10">
    <location>
        <begin position="336"/>
        <end position="356"/>
    </location>
</feature>
<evidence type="ECO:0000256" key="9">
    <source>
        <dbReference type="RuleBase" id="RU000320"/>
    </source>
</evidence>
<evidence type="ECO:0000256" key="6">
    <source>
        <dbReference type="ARBA" id="ARBA00023136"/>
    </source>
</evidence>
<dbReference type="GO" id="GO:0008137">
    <property type="term" value="F:NADH dehydrogenase (ubiquinone) activity"/>
    <property type="evidence" value="ECO:0007669"/>
    <property type="project" value="InterPro"/>
</dbReference>
<organism evidence="12 13">
    <name type="scientific">Saccharospirillum salsuginis</name>
    <dbReference type="NCBI Taxonomy" id="418750"/>
    <lineage>
        <taxon>Bacteria</taxon>
        <taxon>Pseudomonadati</taxon>
        <taxon>Pseudomonadota</taxon>
        <taxon>Gammaproteobacteria</taxon>
        <taxon>Oceanospirillales</taxon>
        <taxon>Saccharospirillaceae</taxon>
        <taxon>Saccharospirillum</taxon>
    </lineage>
</organism>
<keyword evidence="4 9" id="KW-0812">Transmembrane</keyword>
<keyword evidence="6 10" id="KW-0472">Membrane</keyword>
<evidence type="ECO:0000256" key="8">
    <source>
        <dbReference type="ARBA" id="ARBA00032798"/>
    </source>
</evidence>
<evidence type="ECO:0000313" key="12">
    <source>
        <dbReference type="EMBL" id="GGX52632.1"/>
    </source>
</evidence>
<feature type="transmembrane region" description="Helical" evidence="10">
    <location>
        <begin position="376"/>
        <end position="396"/>
    </location>
</feature>
<feature type="transmembrane region" description="Helical" evidence="10">
    <location>
        <begin position="284"/>
        <end position="305"/>
    </location>
</feature>